<gene>
    <name evidence="2" type="ORF">TSPGSL018_24705</name>
</gene>
<evidence type="ECO:0000313" key="2">
    <source>
        <dbReference type="EMBL" id="JAC74903.1"/>
    </source>
</evidence>
<name>A0A061RSE3_9CHLO</name>
<dbReference type="AlphaFoldDB" id="A0A061RSE3"/>
<accession>A0A061RSE3</accession>
<protein>
    <submittedName>
        <fullName evidence="2">Uncharacterized protein</fullName>
    </submittedName>
</protein>
<dbReference type="EMBL" id="GBEZ01010820">
    <property type="protein sequence ID" value="JAC74903.1"/>
    <property type="molecule type" value="Transcribed_RNA"/>
</dbReference>
<sequence length="84" mass="9676">MSRKLASSKLHDSFLTARKMRKSGKGMSIAEDTPRQRMRKKMHRGMTGHAVPFGNMKFMRLSLFPACTALENDKVQHLELVKTW</sequence>
<organism evidence="2">
    <name type="scientific">Tetraselmis sp. GSL018</name>
    <dbReference type="NCBI Taxonomy" id="582737"/>
    <lineage>
        <taxon>Eukaryota</taxon>
        <taxon>Viridiplantae</taxon>
        <taxon>Chlorophyta</taxon>
        <taxon>core chlorophytes</taxon>
        <taxon>Chlorodendrophyceae</taxon>
        <taxon>Chlorodendrales</taxon>
        <taxon>Chlorodendraceae</taxon>
        <taxon>Tetraselmis</taxon>
    </lineage>
</organism>
<feature type="compositionally biased region" description="Basic residues" evidence="1">
    <location>
        <begin position="36"/>
        <end position="46"/>
    </location>
</feature>
<reference evidence="2" key="1">
    <citation type="submission" date="2014-05" db="EMBL/GenBank/DDBJ databases">
        <title>The transcriptome of the halophilic microalga Tetraselmis sp. GSL018 isolated from the Great Salt Lake, Utah.</title>
        <authorList>
            <person name="Jinkerson R.E."/>
            <person name="D'Adamo S."/>
            <person name="Posewitz M.C."/>
        </authorList>
    </citation>
    <scope>NUCLEOTIDE SEQUENCE</scope>
    <source>
        <strain evidence="2">GSL018</strain>
    </source>
</reference>
<feature type="region of interest" description="Disordered" evidence="1">
    <location>
        <begin position="21"/>
        <end position="49"/>
    </location>
</feature>
<evidence type="ECO:0000256" key="1">
    <source>
        <dbReference type="SAM" id="MobiDB-lite"/>
    </source>
</evidence>
<proteinExistence type="predicted"/>